<evidence type="ECO:0000256" key="5">
    <source>
        <dbReference type="ARBA" id="ARBA00022839"/>
    </source>
</evidence>
<evidence type="ECO:0000313" key="8">
    <source>
        <dbReference type="EMBL" id="GIU65994.1"/>
    </source>
</evidence>
<dbReference type="InterPro" id="IPR002121">
    <property type="entry name" value="HRDC_dom"/>
</dbReference>
<dbReference type="PANTHER" id="PTHR47649:SF1">
    <property type="entry name" value="RIBONUCLEASE D"/>
    <property type="match status" value="1"/>
</dbReference>
<dbReference type="InterPro" id="IPR006292">
    <property type="entry name" value="RNase_D"/>
</dbReference>
<accession>A0ABQ4PSV2</accession>
<dbReference type="Gene3D" id="1.10.150.80">
    <property type="entry name" value="HRDC domain"/>
    <property type="match status" value="1"/>
</dbReference>
<comment type="similarity">
    <text evidence="6">Belongs to the RNase D family.</text>
</comment>
<evidence type="ECO:0000256" key="4">
    <source>
        <dbReference type="ARBA" id="ARBA00022801"/>
    </source>
</evidence>
<dbReference type="SUPFAM" id="SSF53098">
    <property type="entry name" value="Ribonuclease H-like"/>
    <property type="match status" value="1"/>
</dbReference>
<dbReference type="Pfam" id="PF01612">
    <property type="entry name" value="DNA_pol_A_exo1"/>
    <property type="match status" value="1"/>
</dbReference>
<comment type="function">
    <text evidence="6">Exonuclease involved in the 3' processing of various precursor tRNAs. Initiates hydrolysis at the 3'-terminus of an RNA molecule and releases 5'-mononucleotides.</text>
</comment>
<dbReference type="EMBL" id="BPFZ01000001">
    <property type="protein sequence ID" value="GIU65994.1"/>
    <property type="molecule type" value="Genomic_DNA"/>
</dbReference>
<keyword evidence="4 6" id="KW-0378">Hydrolase</keyword>
<keyword evidence="1 6" id="KW-0963">Cytoplasm</keyword>
<dbReference type="Pfam" id="PF00570">
    <property type="entry name" value="HRDC"/>
    <property type="match status" value="1"/>
</dbReference>
<name>A0ABQ4PSV2_9PROT</name>
<proteinExistence type="inferred from homology"/>
<dbReference type="InterPro" id="IPR051086">
    <property type="entry name" value="RNase_D-like"/>
</dbReference>
<dbReference type="InterPro" id="IPR036397">
    <property type="entry name" value="RNaseH_sf"/>
</dbReference>
<comment type="subcellular location">
    <subcellularLocation>
        <location evidence="6">Cytoplasm</location>
    </subcellularLocation>
</comment>
<comment type="caution">
    <text evidence="8">The sequence shown here is derived from an EMBL/GenBank/DDBJ whole genome shotgun (WGS) entry which is preliminary data.</text>
</comment>
<dbReference type="PROSITE" id="PS50967">
    <property type="entry name" value="HRDC"/>
    <property type="match status" value="1"/>
</dbReference>
<dbReference type="NCBIfam" id="TIGR01388">
    <property type="entry name" value="rnd"/>
    <property type="match status" value="1"/>
</dbReference>
<dbReference type="PANTHER" id="PTHR47649">
    <property type="entry name" value="RIBONUCLEASE D"/>
    <property type="match status" value="1"/>
</dbReference>
<gene>
    <name evidence="6 8" type="primary">rnd</name>
    <name evidence="8" type="ORF">PsB1_0148</name>
</gene>
<dbReference type="Proteomes" id="UP001161064">
    <property type="component" value="Unassembled WGS sequence"/>
</dbReference>
<dbReference type="CDD" id="cd06142">
    <property type="entry name" value="RNaseD_exo"/>
    <property type="match status" value="1"/>
</dbReference>
<sequence length="400" mass="44981">MKVIQTTHELAEACDAIAQHEFVAVDTEFLRETTYWPMLCLIQAAAGDVEILIDPLIEGLSLEPFLDLMANQAILKVFHAPRQDLEIFYRLMGGKLPSPIFDTQTAAMALGLGEQIAYDGLVMALLKRPVDKSHRFTDWSRRPLSENQLTYALADVTHLRDLYPKMAGQLERKGRSDWISEEMRAFVDPAAYDTTPANAWKRLKPKRFAHDYLAAFFTAATWREWFAQERDVPRGRILKDDAIFEIAEQRPRDADAMDRMRALPKGFGRSKGGMQLIEALNEALDNPAEYAPKIEKLPALPSGIGPVVELLKVLLRCEAERLGVASKLLATVSDLEEIAASDSADVAAMKGWRRQAFGEKALRLKRGDIGLVMKGKRVRVFDVADNAIVEEERDPHLDHD</sequence>
<evidence type="ECO:0000259" key="7">
    <source>
        <dbReference type="PROSITE" id="PS50967"/>
    </source>
</evidence>
<dbReference type="EC" id="3.1.13.5" evidence="6"/>
<evidence type="ECO:0000256" key="6">
    <source>
        <dbReference type="HAMAP-Rule" id="MF_01899"/>
    </source>
</evidence>
<dbReference type="RefSeq" id="WP_284358465.1">
    <property type="nucleotide sequence ID" value="NZ_BPFZ01000001.1"/>
</dbReference>
<dbReference type="InterPro" id="IPR044876">
    <property type="entry name" value="HRDC_dom_sf"/>
</dbReference>
<dbReference type="SMART" id="SM00474">
    <property type="entry name" value="35EXOc"/>
    <property type="match status" value="1"/>
</dbReference>
<keyword evidence="2 6" id="KW-0819">tRNA processing</keyword>
<keyword evidence="5 6" id="KW-0269">Exonuclease</keyword>
<organism evidence="8 9">
    <name type="scientific">Candidatus Phycosocius spiralis</name>
    <dbReference type="NCBI Taxonomy" id="2815099"/>
    <lineage>
        <taxon>Bacteria</taxon>
        <taxon>Pseudomonadati</taxon>
        <taxon>Pseudomonadota</taxon>
        <taxon>Alphaproteobacteria</taxon>
        <taxon>Caulobacterales</taxon>
        <taxon>Caulobacterales incertae sedis</taxon>
        <taxon>Candidatus Phycosocius</taxon>
    </lineage>
</organism>
<evidence type="ECO:0000313" key="9">
    <source>
        <dbReference type="Proteomes" id="UP001161064"/>
    </source>
</evidence>
<reference evidence="8" key="1">
    <citation type="submission" date="2021-05" db="EMBL/GenBank/DDBJ databases">
        <authorList>
            <person name="Tanabe Y."/>
        </authorList>
    </citation>
    <scope>NUCLEOTIDE SEQUENCE</scope>
    <source>
        <strain evidence="8">BOTRYCO-1</strain>
    </source>
</reference>
<comment type="cofactor">
    <cofactor evidence="6">
        <name>a divalent metal cation</name>
        <dbReference type="ChEBI" id="CHEBI:60240"/>
    </cofactor>
</comment>
<keyword evidence="9" id="KW-1185">Reference proteome</keyword>
<dbReference type="InterPro" id="IPR010997">
    <property type="entry name" value="HRDC-like_sf"/>
</dbReference>
<dbReference type="SUPFAM" id="SSF47819">
    <property type="entry name" value="HRDC-like"/>
    <property type="match status" value="2"/>
</dbReference>
<dbReference type="InterPro" id="IPR002562">
    <property type="entry name" value="3'-5'_exonuclease_dom"/>
</dbReference>
<keyword evidence="3 6" id="KW-0540">Nuclease</keyword>
<dbReference type="HAMAP" id="MF_01899">
    <property type="entry name" value="RNase_D"/>
    <property type="match status" value="1"/>
</dbReference>
<evidence type="ECO:0000256" key="3">
    <source>
        <dbReference type="ARBA" id="ARBA00022722"/>
    </source>
</evidence>
<feature type="domain" description="HRDC" evidence="7">
    <location>
        <begin position="209"/>
        <end position="290"/>
    </location>
</feature>
<reference evidence="8" key="2">
    <citation type="journal article" date="2023" name="ISME Commun">
        <title>Characterization of a bloom-associated alphaproteobacterial lineage, 'Candidatus Phycosocius': insights into freshwater algal-bacterial interactions.</title>
        <authorList>
            <person name="Tanabe Y."/>
            <person name="Yamaguchi H."/>
            <person name="Yoshida M."/>
            <person name="Kai A."/>
            <person name="Okazaki Y."/>
        </authorList>
    </citation>
    <scope>NUCLEOTIDE SEQUENCE</scope>
    <source>
        <strain evidence="8">BOTRYCO-1</strain>
    </source>
</reference>
<evidence type="ECO:0000256" key="2">
    <source>
        <dbReference type="ARBA" id="ARBA00022694"/>
    </source>
</evidence>
<comment type="catalytic activity">
    <reaction evidence="6">
        <text>Exonucleolytic cleavage that removes extra residues from the 3'-terminus of tRNA to produce 5'-mononucleotides.</text>
        <dbReference type="EC" id="3.1.13.5"/>
    </reaction>
</comment>
<protein>
    <recommendedName>
        <fullName evidence="6">Ribonuclease D</fullName>
        <shortName evidence="6">RNase D</shortName>
        <ecNumber evidence="6">3.1.13.5</ecNumber>
    </recommendedName>
</protein>
<dbReference type="Gene3D" id="3.30.420.10">
    <property type="entry name" value="Ribonuclease H-like superfamily/Ribonuclease H"/>
    <property type="match status" value="1"/>
</dbReference>
<evidence type="ECO:0000256" key="1">
    <source>
        <dbReference type="ARBA" id="ARBA00022490"/>
    </source>
</evidence>
<dbReference type="InterPro" id="IPR012337">
    <property type="entry name" value="RNaseH-like_sf"/>
</dbReference>